<reference evidence="1" key="2">
    <citation type="journal article" date="2015" name="Fish Shellfish Immunol.">
        <title>Early steps in the European eel (Anguilla anguilla)-Vibrio vulnificus interaction in the gills: Role of the RtxA13 toxin.</title>
        <authorList>
            <person name="Callol A."/>
            <person name="Pajuelo D."/>
            <person name="Ebbesson L."/>
            <person name="Teles M."/>
            <person name="MacKenzie S."/>
            <person name="Amaro C."/>
        </authorList>
    </citation>
    <scope>NUCLEOTIDE SEQUENCE</scope>
</reference>
<dbReference type="EMBL" id="GBXM01029565">
    <property type="protein sequence ID" value="JAH79012.1"/>
    <property type="molecule type" value="Transcribed_RNA"/>
</dbReference>
<name>A0A0E9VLS7_ANGAN</name>
<proteinExistence type="predicted"/>
<sequence>MTAQAHFSKKLRGGVYSC</sequence>
<evidence type="ECO:0000313" key="1">
    <source>
        <dbReference type="EMBL" id="JAH79012.1"/>
    </source>
</evidence>
<organism evidence="1">
    <name type="scientific">Anguilla anguilla</name>
    <name type="common">European freshwater eel</name>
    <name type="synonym">Muraena anguilla</name>
    <dbReference type="NCBI Taxonomy" id="7936"/>
    <lineage>
        <taxon>Eukaryota</taxon>
        <taxon>Metazoa</taxon>
        <taxon>Chordata</taxon>
        <taxon>Craniata</taxon>
        <taxon>Vertebrata</taxon>
        <taxon>Euteleostomi</taxon>
        <taxon>Actinopterygii</taxon>
        <taxon>Neopterygii</taxon>
        <taxon>Teleostei</taxon>
        <taxon>Anguilliformes</taxon>
        <taxon>Anguillidae</taxon>
        <taxon>Anguilla</taxon>
    </lineage>
</organism>
<protein>
    <submittedName>
        <fullName evidence="1">Uncharacterized protein</fullName>
    </submittedName>
</protein>
<reference evidence="1" key="1">
    <citation type="submission" date="2014-11" db="EMBL/GenBank/DDBJ databases">
        <authorList>
            <person name="Amaro Gonzalez C."/>
        </authorList>
    </citation>
    <scope>NUCLEOTIDE SEQUENCE</scope>
</reference>
<dbReference type="AlphaFoldDB" id="A0A0E9VLS7"/>
<accession>A0A0E9VLS7</accession>